<sequence>MDKLLLSKDVDANAVDIDGRTPLMKAALWDRWENVDALLKHCADKSLQSVEGNFLRRAADYAKPWPENERRRKHPFYTEDGPGRNMDRKYVMFLLSEDRKKPAIPRLDGFTFHQTTGFNTSMSLTTQYSLPRSQKTISRLIRSDGLPEIAAMSGWSHGQSDTIDVAGFDGTQKVLEICEYIGFLLEPSRFDGGIPGQFNACHAEKQLAAYFIHKHLILSSEIQKPGDPVDDILFSRLTLEGLLSTEECERRQREQERRDKAMDYATKLHALQRIWPKVALKDSLILVSREPCHDCQNFIERVNEALRLKIKLLHLMNTS</sequence>
<comment type="caution">
    <text evidence="1">The sequence shown here is derived from an EMBL/GenBank/DDBJ whole genome shotgun (WGS) entry which is preliminary data.</text>
</comment>
<evidence type="ECO:0000313" key="2">
    <source>
        <dbReference type="Proteomes" id="UP001065298"/>
    </source>
</evidence>
<gene>
    <name evidence="1" type="ORF">NCS57_01362800</name>
</gene>
<dbReference type="Proteomes" id="UP001065298">
    <property type="component" value="Chromosome 12"/>
</dbReference>
<keyword evidence="2" id="KW-1185">Reference proteome</keyword>
<protein>
    <submittedName>
        <fullName evidence="1">Uncharacterized protein</fullName>
    </submittedName>
</protein>
<dbReference type="EMBL" id="CM046514">
    <property type="protein sequence ID" value="KAI8650296.1"/>
    <property type="molecule type" value="Genomic_DNA"/>
</dbReference>
<accession>A0ACC0QCC7</accession>
<proteinExistence type="predicted"/>
<reference evidence="1" key="1">
    <citation type="submission" date="2022-06" db="EMBL/GenBank/DDBJ databases">
        <title>Fusarium solani species complex genomes reveal bases of compartmentalisation and animal pathogenesis.</title>
        <authorList>
            <person name="Tsai I.J."/>
        </authorList>
    </citation>
    <scope>NUCLEOTIDE SEQUENCE</scope>
    <source>
        <strain evidence="1">Fu6.1</strain>
    </source>
</reference>
<name>A0ACC0QCC7_9HYPO</name>
<organism evidence="1 2">
    <name type="scientific">Fusarium keratoplasticum</name>
    <dbReference type="NCBI Taxonomy" id="1328300"/>
    <lineage>
        <taxon>Eukaryota</taxon>
        <taxon>Fungi</taxon>
        <taxon>Dikarya</taxon>
        <taxon>Ascomycota</taxon>
        <taxon>Pezizomycotina</taxon>
        <taxon>Sordariomycetes</taxon>
        <taxon>Hypocreomycetidae</taxon>
        <taxon>Hypocreales</taxon>
        <taxon>Nectriaceae</taxon>
        <taxon>Fusarium</taxon>
        <taxon>Fusarium solani species complex</taxon>
    </lineage>
</organism>
<evidence type="ECO:0000313" key="1">
    <source>
        <dbReference type="EMBL" id="KAI8650296.1"/>
    </source>
</evidence>